<keyword evidence="3" id="KW-1185">Reference proteome</keyword>
<dbReference type="InterPro" id="IPR000477">
    <property type="entry name" value="RT_dom"/>
</dbReference>
<dbReference type="GeneID" id="134291463"/>
<dbReference type="CDD" id="cd10442">
    <property type="entry name" value="GIY-YIG_PLEs"/>
    <property type="match status" value="1"/>
</dbReference>
<dbReference type="InterPro" id="IPR035901">
    <property type="entry name" value="GIY-YIG_endonuc_sf"/>
</dbReference>
<dbReference type="PANTHER" id="PTHR21301:SF10">
    <property type="entry name" value="REVERSE TRANSCRIPTASE DOMAIN-CONTAINING PROTEIN"/>
    <property type="match status" value="1"/>
</dbReference>
<evidence type="ECO:0000313" key="3">
    <source>
        <dbReference type="Proteomes" id="UP000069940"/>
    </source>
</evidence>
<evidence type="ECO:0000313" key="2">
    <source>
        <dbReference type="EnsemblMetazoa" id="AALFPA23_020732.P30610"/>
    </source>
</evidence>
<dbReference type="SUPFAM" id="SSF56672">
    <property type="entry name" value="DNA/RNA polymerases"/>
    <property type="match status" value="1"/>
</dbReference>
<dbReference type="CDD" id="cd00304">
    <property type="entry name" value="RT_like"/>
    <property type="match status" value="1"/>
</dbReference>
<dbReference type="RefSeq" id="XP_062715210.1">
    <property type="nucleotide sequence ID" value="XM_062859226.1"/>
</dbReference>
<dbReference type="Pfam" id="PF26215">
    <property type="entry name" value="HTH_animal"/>
    <property type="match status" value="1"/>
</dbReference>
<protein>
    <recommendedName>
        <fullName evidence="1">Reverse transcriptase domain-containing protein</fullName>
    </recommendedName>
</protein>
<sequence>MYSLDVVSLYTNVTVEKVYDLVEEKWGELQEHTTIPWEIFKQAMKTVLEASFFQYDGKFYAQTTGVPMGSPLSPVIANLIMEKVEQEAMTKLEQKHIPLTVYRRYVDDCFLMGRKEDVEKVVEHFNAIDEKLRFTVEEETNGSLRFLDLTLTRNEERIQKVWFPKQKDGRYLDYNSESPHTHKVNTMIALVDRALKLTDVGQRQESIGTVKSILRNNNYPENLIQRTVRDRVHRLYNTLERECNEEPKKYVSIPNVPGLSEKVSKTLKKHDITASFKPCDKVKTTIFTKLKDTIPPLKQTNVVYSIPCGACERKEYIGQTSQTLDKRIAQHKNSVRTNASATGLTQHALDNGHRFDFSRTRILERINNDASRLAAEVVHIKINKETTVNLQRDVDGFSNTYNNLIHKLKDDQRRTRRHRDGT</sequence>
<dbReference type="PANTHER" id="PTHR21301">
    <property type="entry name" value="REVERSE TRANSCRIPTASE"/>
    <property type="match status" value="1"/>
</dbReference>
<proteinExistence type="predicted"/>
<feature type="domain" description="Reverse transcriptase" evidence="1">
    <location>
        <begin position="1"/>
        <end position="176"/>
    </location>
</feature>
<dbReference type="Gene3D" id="3.40.1440.10">
    <property type="entry name" value="GIY-YIG endonuclease"/>
    <property type="match status" value="1"/>
</dbReference>
<dbReference type="Proteomes" id="UP000069940">
    <property type="component" value="Unassembled WGS sequence"/>
</dbReference>
<accession>A0ABM1ZQL6</accession>
<dbReference type="InterPro" id="IPR058912">
    <property type="entry name" value="HTH_animal"/>
</dbReference>
<evidence type="ECO:0000259" key="1">
    <source>
        <dbReference type="PROSITE" id="PS50878"/>
    </source>
</evidence>
<dbReference type="Pfam" id="PF00078">
    <property type="entry name" value="RVT_1"/>
    <property type="match status" value="1"/>
</dbReference>
<dbReference type="InterPro" id="IPR043502">
    <property type="entry name" value="DNA/RNA_pol_sf"/>
</dbReference>
<dbReference type="EnsemblMetazoa" id="AALFPA23_020732.R30610">
    <property type="protein sequence ID" value="AALFPA23_020732.P30610"/>
    <property type="gene ID" value="AALFPA23_020732"/>
</dbReference>
<dbReference type="PROSITE" id="PS50878">
    <property type="entry name" value="RT_POL"/>
    <property type="match status" value="1"/>
</dbReference>
<reference evidence="3" key="1">
    <citation type="journal article" date="2015" name="Proc. Natl. Acad. Sci. U.S.A.">
        <title>Genome sequence of the Asian Tiger mosquito, Aedes albopictus, reveals insights into its biology, genetics, and evolution.</title>
        <authorList>
            <person name="Chen X.G."/>
            <person name="Jiang X."/>
            <person name="Gu J."/>
            <person name="Xu M."/>
            <person name="Wu Y."/>
            <person name="Deng Y."/>
            <person name="Zhang C."/>
            <person name="Bonizzoni M."/>
            <person name="Dermauw W."/>
            <person name="Vontas J."/>
            <person name="Armbruster P."/>
            <person name="Huang X."/>
            <person name="Yang Y."/>
            <person name="Zhang H."/>
            <person name="He W."/>
            <person name="Peng H."/>
            <person name="Liu Y."/>
            <person name="Wu K."/>
            <person name="Chen J."/>
            <person name="Lirakis M."/>
            <person name="Topalis P."/>
            <person name="Van Leeuwen T."/>
            <person name="Hall A.B."/>
            <person name="Jiang X."/>
            <person name="Thorpe C."/>
            <person name="Mueller R.L."/>
            <person name="Sun C."/>
            <person name="Waterhouse R.M."/>
            <person name="Yan G."/>
            <person name="Tu Z.J."/>
            <person name="Fang X."/>
            <person name="James A.A."/>
        </authorList>
    </citation>
    <scope>NUCLEOTIDE SEQUENCE [LARGE SCALE GENOMIC DNA]</scope>
    <source>
        <strain evidence="3">Foshan</strain>
    </source>
</reference>
<organism evidence="2 3">
    <name type="scientific">Aedes albopictus</name>
    <name type="common">Asian tiger mosquito</name>
    <name type="synonym">Stegomyia albopicta</name>
    <dbReference type="NCBI Taxonomy" id="7160"/>
    <lineage>
        <taxon>Eukaryota</taxon>
        <taxon>Metazoa</taxon>
        <taxon>Ecdysozoa</taxon>
        <taxon>Arthropoda</taxon>
        <taxon>Hexapoda</taxon>
        <taxon>Insecta</taxon>
        <taxon>Pterygota</taxon>
        <taxon>Neoptera</taxon>
        <taxon>Endopterygota</taxon>
        <taxon>Diptera</taxon>
        <taxon>Nematocera</taxon>
        <taxon>Culicoidea</taxon>
        <taxon>Culicidae</taxon>
        <taxon>Culicinae</taxon>
        <taxon>Aedini</taxon>
        <taxon>Aedes</taxon>
        <taxon>Stegomyia</taxon>
    </lineage>
</organism>
<reference evidence="2" key="2">
    <citation type="submission" date="2025-05" db="UniProtKB">
        <authorList>
            <consortium name="EnsemblMetazoa"/>
        </authorList>
    </citation>
    <scope>IDENTIFICATION</scope>
    <source>
        <strain evidence="2">Foshan</strain>
    </source>
</reference>
<name>A0ABM1ZQL6_AEDAL</name>